<gene>
    <name evidence="1" type="primary">TRA1_5</name>
    <name evidence="1" type="ORF">DSO57_1020501</name>
</gene>
<reference evidence="1" key="1">
    <citation type="submission" date="2022-04" db="EMBL/GenBank/DDBJ databases">
        <title>Genome of the entomopathogenic fungus Entomophthora muscae.</title>
        <authorList>
            <person name="Elya C."/>
            <person name="Lovett B.R."/>
            <person name="Lee E."/>
            <person name="Macias A.M."/>
            <person name="Hajek A.E."/>
            <person name="De Bivort B.L."/>
            <person name="Kasson M.T."/>
            <person name="De Fine Licht H.H."/>
            <person name="Stajich J.E."/>
        </authorList>
    </citation>
    <scope>NUCLEOTIDE SEQUENCE</scope>
    <source>
        <strain evidence="1">Berkeley</strain>
    </source>
</reference>
<evidence type="ECO:0000313" key="2">
    <source>
        <dbReference type="Proteomes" id="UP001165960"/>
    </source>
</evidence>
<dbReference type="Proteomes" id="UP001165960">
    <property type="component" value="Unassembled WGS sequence"/>
</dbReference>
<organism evidence="1 2">
    <name type="scientific">Entomophthora muscae</name>
    <dbReference type="NCBI Taxonomy" id="34485"/>
    <lineage>
        <taxon>Eukaryota</taxon>
        <taxon>Fungi</taxon>
        <taxon>Fungi incertae sedis</taxon>
        <taxon>Zoopagomycota</taxon>
        <taxon>Entomophthoromycotina</taxon>
        <taxon>Entomophthoromycetes</taxon>
        <taxon>Entomophthorales</taxon>
        <taxon>Entomophthoraceae</taxon>
        <taxon>Entomophthora</taxon>
    </lineage>
</organism>
<protein>
    <submittedName>
        <fullName evidence="1">Transcription-associated protein 1</fullName>
    </submittedName>
</protein>
<comment type="caution">
    <text evidence="1">The sequence shown here is derived from an EMBL/GenBank/DDBJ whole genome shotgun (WGS) entry which is preliminary data.</text>
</comment>
<accession>A0ACC2UPN4</accession>
<evidence type="ECO:0000313" key="1">
    <source>
        <dbReference type="EMBL" id="KAJ9088716.1"/>
    </source>
</evidence>
<sequence length="348" mass="39534">MFSFLLQNDTTHISRREERVMQLAQCMNSILLHSQSAVQRRLQFHLPHLIPIGHSLRMVQYREDYSSLYEMYDEHCTKMALAKDLPYLHNLKRLQDVQARGPAQMVNLRQEIFTEITQMIPSTVAADFLMRRLASHGEWWAVRSHLTSQLALTGVLTHILGIGCRLPSQMLIAPQKGELWLQEAVPILNQASPTLQANEPVPFRFTPALQGIVTKRGMSGLFATSIVSSSRALAEPLSFFLPLFMRDEYLFWMTFNKTLQHADRPAGHSRPSPKLDPTVNPLKDSHAGIQKLVDEVAKRLETLSCRPVPEKSPKATKPPLDQPVTQLISSATNPLKLSQMDYLLMPWL</sequence>
<dbReference type="EMBL" id="QTSX02000096">
    <property type="protein sequence ID" value="KAJ9088716.1"/>
    <property type="molecule type" value="Genomic_DNA"/>
</dbReference>
<proteinExistence type="predicted"/>
<keyword evidence="2" id="KW-1185">Reference proteome</keyword>
<name>A0ACC2UPN4_9FUNG</name>